<proteinExistence type="predicted"/>
<sequence length="83" mass="9678">MPAQRKFKEIQEQMHLAPLKLKQDVCTRWNSTYDMLNRFLKIKEAPIASIAIMRAELTLAPNDWMIIDSAVQTNVRTNSKVFE</sequence>
<keyword evidence="2" id="KW-1185">Reference proteome</keyword>
<comment type="caution">
    <text evidence="1">The sequence shown here is derived from an EMBL/GenBank/DDBJ whole genome shotgun (WGS) entry which is preliminary data.</text>
</comment>
<dbReference type="AlphaFoldDB" id="A0A8S3W3E6"/>
<evidence type="ECO:0000313" key="2">
    <source>
        <dbReference type="Proteomes" id="UP000691718"/>
    </source>
</evidence>
<dbReference type="EMBL" id="CAJQZP010000103">
    <property type="protein sequence ID" value="CAG4938791.1"/>
    <property type="molecule type" value="Genomic_DNA"/>
</dbReference>
<evidence type="ECO:0000313" key="1">
    <source>
        <dbReference type="EMBL" id="CAG4938791.1"/>
    </source>
</evidence>
<name>A0A8S3W3E6_PARAO</name>
<gene>
    <name evidence="1" type="ORF">PAPOLLO_LOCUS1697</name>
</gene>
<accession>A0A8S3W3E6</accession>
<reference evidence="1" key="1">
    <citation type="submission" date="2021-04" db="EMBL/GenBank/DDBJ databases">
        <authorList>
            <person name="Tunstrom K."/>
        </authorList>
    </citation>
    <scope>NUCLEOTIDE SEQUENCE</scope>
</reference>
<dbReference type="Proteomes" id="UP000691718">
    <property type="component" value="Unassembled WGS sequence"/>
</dbReference>
<protein>
    <submittedName>
        <fullName evidence="1">(apollo) hypothetical protein</fullName>
    </submittedName>
</protein>
<dbReference type="OrthoDB" id="1607513at2759"/>
<organism evidence="1 2">
    <name type="scientific">Parnassius apollo</name>
    <name type="common">Apollo butterfly</name>
    <name type="synonym">Papilio apollo</name>
    <dbReference type="NCBI Taxonomy" id="110799"/>
    <lineage>
        <taxon>Eukaryota</taxon>
        <taxon>Metazoa</taxon>
        <taxon>Ecdysozoa</taxon>
        <taxon>Arthropoda</taxon>
        <taxon>Hexapoda</taxon>
        <taxon>Insecta</taxon>
        <taxon>Pterygota</taxon>
        <taxon>Neoptera</taxon>
        <taxon>Endopterygota</taxon>
        <taxon>Lepidoptera</taxon>
        <taxon>Glossata</taxon>
        <taxon>Ditrysia</taxon>
        <taxon>Papilionoidea</taxon>
        <taxon>Papilionidae</taxon>
        <taxon>Parnassiinae</taxon>
        <taxon>Parnassini</taxon>
        <taxon>Parnassius</taxon>
        <taxon>Parnassius</taxon>
    </lineage>
</organism>